<protein>
    <submittedName>
        <fullName evidence="1">Uncharacterized protein</fullName>
    </submittedName>
</protein>
<dbReference type="RefSeq" id="WP_237344587.1">
    <property type="nucleotide sequence ID" value="NZ_JABWGX010000005.1"/>
</dbReference>
<evidence type="ECO:0000313" key="2">
    <source>
        <dbReference type="Proteomes" id="UP001241747"/>
    </source>
</evidence>
<sequence>MSAVTYPAKSFSLSRDASAAEMPAKGLFRRLFDALIAARAAQAEREVSRYLARRVEDHPDLHH</sequence>
<name>A0ABU0LD30_XANAG</name>
<evidence type="ECO:0000313" key="1">
    <source>
        <dbReference type="EMBL" id="MDQ0505040.1"/>
    </source>
</evidence>
<keyword evidence="2" id="KW-1185">Reference proteome</keyword>
<reference evidence="1 2" key="1">
    <citation type="submission" date="2023-07" db="EMBL/GenBank/DDBJ databases">
        <title>Genomic Encyclopedia of Type Strains, Phase IV (KMG-IV): sequencing the most valuable type-strain genomes for metagenomic binning, comparative biology and taxonomic classification.</title>
        <authorList>
            <person name="Goeker M."/>
        </authorList>
    </citation>
    <scope>NUCLEOTIDE SEQUENCE [LARGE SCALE GENOMIC DNA]</scope>
    <source>
        <strain evidence="1 2">DSM 3770</strain>
    </source>
</reference>
<accession>A0ABU0LD30</accession>
<proteinExistence type="predicted"/>
<organism evidence="1 2">
    <name type="scientific">Xanthobacter agilis</name>
    <dbReference type="NCBI Taxonomy" id="47492"/>
    <lineage>
        <taxon>Bacteria</taxon>
        <taxon>Pseudomonadati</taxon>
        <taxon>Pseudomonadota</taxon>
        <taxon>Alphaproteobacteria</taxon>
        <taxon>Hyphomicrobiales</taxon>
        <taxon>Xanthobacteraceae</taxon>
        <taxon>Xanthobacter</taxon>
    </lineage>
</organism>
<comment type="caution">
    <text evidence="1">The sequence shown here is derived from an EMBL/GenBank/DDBJ whole genome shotgun (WGS) entry which is preliminary data.</text>
</comment>
<gene>
    <name evidence="1" type="ORF">QOZ94_001822</name>
</gene>
<dbReference type="EMBL" id="JAUSVY010000003">
    <property type="protein sequence ID" value="MDQ0505040.1"/>
    <property type="molecule type" value="Genomic_DNA"/>
</dbReference>
<dbReference type="Proteomes" id="UP001241747">
    <property type="component" value="Unassembled WGS sequence"/>
</dbReference>